<feature type="transmembrane region" description="Helical" evidence="1">
    <location>
        <begin position="21"/>
        <end position="37"/>
    </location>
</feature>
<feature type="transmembrane region" description="Helical" evidence="1">
    <location>
        <begin position="132"/>
        <end position="153"/>
    </location>
</feature>
<dbReference type="EMBL" id="BJXW01000002">
    <property type="protein sequence ID" value="GEN29897.1"/>
    <property type="molecule type" value="Genomic_DNA"/>
</dbReference>
<feature type="transmembrane region" description="Helical" evidence="1">
    <location>
        <begin position="57"/>
        <end position="80"/>
    </location>
</feature>
<feature type="transmembrane region" description="Helical" evidence="1">
    <location>
        <begin position="101"/>
        <end position="120"/>
    </location>
</feature>
<feature type="domain" description="PDZ" evidence="2">
    <location>
        <begin position="309"/>
        <end position="358"/>
    </location>
</feature>
<dbReference type="OrthoDB" id="198399at2"/>
<protein>
    <submittedName>
        <fullName evidence="3">Membrane protein</fullName>
    </submittedName>
</protein>
<feature type="transmembrane region" description="Helical" evidence="1">
    <location>
        <begin position="255"/>
        <end position="280"/>
    </location>
</feature>
<keyword evidence="1" id="KW-0472">Membrane</keyword>
<organism evidence="3 4">
    <name type="scientific">Cerasibacillus quisquiliarum</name>
    <dbReference type="NCBI Taxonomy" id="227865"/>
    <lineage>
        <taxon>Bacteria</taxon>
        <taxon>Bacillati</taxon>
        <taxon>Bacillota</taxon>
        <taxon>Bacilli</taxon>
        <taxon>Bacillales</taxon>
        <taxon>Bacillaceae</taxon>
        <taxon>Cerasibacillus</taxon>
    </lineage>
</organism>
<dbReference type="InterPro" id="IPR036034">
    <property type="entry name" value="PDZ_sf"/>
</dbReference>
<sequence>MVEQWLVEILKAIGKMFLNPLFYWAFILVIFTGYFRIKGERMDFGTKIFNLFSEWKQTWALSIGFGIFLSIVSIGIGIVFSLETLLLMSIIVILLSMTSRLNLLSASYTIGLTILLLVFLPPLLKKQSYIDVNFFGEINFSGLALLLALFLMLEGMMLRRTKRNKTFPVLTKSQRGSWVGAHHVKKMSLIPFIAVVPNGTITPFASYWPYLSIGSEQSYSLIVVPFIIGFNYKVISDLPHLVGRRLGNQMLLLSIIVLAIAVATIWTPQLILFVVAVALIGKEFINYRHRVTDQSKAPYFYDVAQGLRILSIIPGSPADRLDVLVGETITKVNGKPINHVDAFYYALQEKGAHFRLDIVDDQGEVRFIQAAMYEGDDHELGFIFPNDPYSFRAKVPEEIVSN</sequence>
<keyword evidence="1" id="KW-0812">Transmembrane</keyword>
<dbReference type="Proteomes" id="UP000321491">
    <property type="component" value="Unassembled WGS sequence"/>
</dbReference>
<dbReference type="Gene3D" id="2.30.42.10">
    <property type="match status" value="1"/>
</dbReference>
<dbReference type="AlphaFoldDB" id="A0A511UTI0"/>
<gene>
    <name evidence="3" type="ORF">CQU01_01350</name>
</gene>
<keyword evidence="4" id="KW-1185">Reference proteome</keyword>
<dbReference type="RefSeq" id="WP_146934409.1">
    <property type="nucleotide sequence ID" value="NZ_BJXW01000002.1"/>
</dbReference>
<reference evidence="3 4" key="1">
    <citation type="submission" date="2019-07" db="EMBL/GenBank/DDBJ databases">
        <title>Whole genome shotgun sequence of Cerasibacillus quisquiliarum NBRC 102429.</title>
        <authorList>
            <person name="Hosoyama A."/>
            <person name="Uohara A."/>
            <person name="Ohji S."/>
            <person name="Ichikawa N."/>
        </authorList>
    </citation>
    <scope>NUCLEOTIDE SEQUENCE [LARGE SCALE GENOMIC DNA]</scope>
    <source>
        <strain evidence="3 4">NBRC 102429</strain>
    </source>
</reference>
<name>A0A511UTI0_9BACI</name>
<dbReference type="InterPro" id="IPR041489">
    <property type="entry name" value="PDZ_6"/>
</dbReference>
<evidence type="ECO:0000259" key="2">
    <source>
        <dbReference type="Pfam" id="PF17820"/>
    </source>
</evidence>
<keyword evidence="1" id="KW-1133">Transmembrane helix</keyword>
<proteinExistence type="predicted"/>
<dbReference type="Pfam" id="PF17820">
    <property type="entry name" value="PDZ_6"/>
    <property type="match status" value="1"/>
</dbReference>
<feature type="transmembrane region" description="Helical" evidence="1">
    <location>
        <begin position="218"/>
        <end position="235"/>
    </location>
</feature>
<evidence type="ECO:0000313" key="4">
    <source>
        <dbReference type="Proteomes" id="UP000321491"/>
    </source>
</evidence>
<evidence type="ECO:0000313" key="3">
    <source>
        <dbReference type="EMBL" id="GEN29897.1"/>
    </source>
</evidence>
<evidence type="ECO:0000256" key="1">
    <source>
        <dbReference type="SAM" id="Phobius"/>
    </source>
</evidence>
<comment type="caution">
    <text evidence="3">The sequence shown here is derived from an EMBL/GenBank/DDBJ whole genome shotgun (WGS) entry which is preliminary data.</text>
</comment>
<dbReference type="SUPFAM" id="SSF50156">
    <property type="entry name" value="PDZ domain-like"/>
    <property type="match status" value="1"/>
</dbReference>
<accession>A0A511UTI0</accession>